<evidence type="ECO:0000313" key="1">
    <source>
        <dbReference type="EMBL" id="MBI2678105.1"/>
    </source>
</evidence>
<dbReference type="Pfam" id="PF09571">
    <property type="entry name" value="RE_XcyI"/>
    <property type="match status" value="1"/>
</dbReference>
<sequence>MKKKTAAKSIGAATLRPPGAARQVRFHQLLVAARKQWFIDALSEALSKAEPETLKRQALEYIPPNAQKLLAAAGLRDEYVFPLPAVIELRPSLVGYYRLLLGAPQKSFYCGSTGLGRFKAAEETGTLSSKTAALVPEFCRSMSLELAEMVQQIPKITERDLKELPLLTFGSQLQGSNNTQIGKTAMKEVFVAVKEIVGKYIIEETGARLTLRNSAKRKVFISLSHDPDLCIQEQVEGRIHHRVAIEVKGGTDFSNVHNRAGEAEKSHQKAKRSGFPEFWTIIAKKGLEAFRLSAESPTTNHWFDVTDVLARSGEDWKRLRERVASICGIPLVRG</sequence>
<keyword evidence="1" id="KW-0255">Endonuclease</keyword>
<protein>
    <submittedName>
        <fullName evidence="1">XcyI family restriction endonuclease</fullName>
    </submittedName>
</protein>
<dbReference type="GO" id="GO:0009307">
    <property type="term" value="P:DNA restriction-modification system"/>
    <property type="evidence" value="ECO:0007669"/>
    <property type="project" value="InterPro"/>
</dbReference>
<comment type="caution">
    <text evidence="1">The sequence shown here is derived from an EMBL/GenBank/DDBJ whole genome shotgun (WGS) entry which is preliminary data.</text>
</comment>
<keyword evidence="1" id="KW-0540">Nuclease</keyword>
<dbReference type="EMBL" id="JACPNR010000006">
    <property type="protein sequence ID" value="MBI2678105.1"/>
    <property type="molecule type" value="Genomic_DNA"/>
</dbReference>
<reference evidence="1" key="1">
    <citation type="submission" date="2020-07" db="EMBL/GenBank/DDBJ databases">
        <title>Huge and variable diversity of episymbiotic CPR bacteria and DPANN archaea in groundwater ecosystems.</title>
        <authorList>
            <person name="He C.Y."/>
            <person name="Keren R."/>
            <person name="Whittaker M."/>
            <person name="Farag I.F."/>
            <person name="Doudna J."/>
            <person name="Cate J.H.D."/>
            <person name="Banfield J.F."/>
        </authorList>
    </citation>
    <scope>NUCLEOTIDE SEQUENCE</scope>
    <source>
        <strain evidence="1">NC_groundwater_580_Pr5_B-0.1um_64_19</strain>
    </source>
</reference>
<organism evidence="1 2">
    <name type="scientific">Candidatus Korobacter versatilis</name>
    <dbReference type="NCBI Taxonomy" id="658062"/>
    <lineage>
        <taxon>Bacteria</taxon>
        <taxon>Pseudomonadati</taxon>
        <taxon>Acidobacteriota</taxon>
        <taxon>Terriglobia</taxon>
        <taxon>Terriglobales</taxon>
        <taxon>Candidatus Korobacteraceae</taxon>
        <taxon>Candidatus Korobacter</taxon>
    </lineage>
</organism>
<accession>A0A932ENU9</accession>
<name>A0A932ENU9_9BACT</name>
<dbReference type="GO" id="GO:0003677">
    <property type="term" value="F:DNA binding"/>
    <property type="evidence" value="ECO:0007669"/>
    <property type="project" value="InterPro"/>
</dbReference>
<dbReference type="Proteomes" id="UP000779809">
    <property type="component" value="Unassembled WGS sequence"/>
</dbReference>
<keyword evidence="1" id="KW-0378">Hydrolase</keyword>
<evidence type="ECO:0000313" key="2">
    <source>
        <dbReference type="Proteomes" id="UP000779809"/>
    </source>
</evidence>
<proteinExistence type="predicted"/>
<gene>
    <name evidence="1" type="ORF">HYX28_04940</name>
</gene>
<dbReference type="AlphaFoldDB" id="A0A932ENU9"/>
<dbReference type="InterPro" id="IPR019071">
    <property type="entry name" value="Restrct_endonuc_II_XcyI"/>
</dbReference>
<dbReference type="GO" id="GO:0000287">
    <property type="term" value="F:magnesium ion binding"/>
    <property type="evidence" value="ECO:0007669"/>
    <property type="project" value="InterPro"/>
</dbReference>
<dbReference type="GO" id="GO:0009036">
    <property type="term" value="F:type II site-specific deoxyribonuclease activity"/>
    <property type="evidence" value="ECO:0007669"/>
    <property type="project" value="InterPro"/>
</dbReference>